<organism evidence="2 3">
    <name type="scientific">Paenibacillus konkukensis</name>
    <dbReference type="NCBI Taxonomy" id="2020716"/>
    <lineage>
        <taxon>Bacteria</taxon>
        <taxon>Bacillati</taxon>
        <taxon>Bacillota</taxon>
        <taxon>Bacilli</taxon>
        <taxon>Bacillales</taxon>
        <taxon>Paenibacillaceae</taxon>
        <taxon>Paenibacillus</taxon>
    </lineage>
</organism>
<reference evidence="2" key="1">
    <citation type="submission" date="2018-02" db="EMBL/GenBank/DDBJ databases">
        <authorList>
            <person name="Kim S.-K."/>
            <person name="Jung H.-I."/>
            <person name="Lee S.-W."/>
        </authorList>
    </citation>
    <scope>NUCLEOTIDE SEQUENCE</scope>
    <source>
        <strain evidence="2">SK3146</strain>
    </source>
</reference>
<sequence>MILIGIAFGCIIGYEWLYLKRKQRKQRTYFIVLGTALFLFLGTETLYIFKNEFTMAQLLQSIFMSIENYIVGGGTKS</sequence>
<proteinExistence type="predicted"/>
<dbReference type="Proteomes" id="UP001057134">
    <property type="component" value="Chromosome"/>
</dbReference>
<keyword evidence="1" id="KW-1133">Transmembrane helix</keyword>
<dbReference type="EMBL" id="CP027059">
    <property type="protein sequence ID" value="UQZ81031.1"/>
    <property type="molecule type" value="Genomic_DNA"/>
</dbReference>
<evidence type="ECO:0000313" key="3">
    <source>
        <dbReference type="Proteomes" id="UP001057134"/>
    </source>
</evidence>
<keyword evidence="3" id="KW-1185">Reference proteome</keyword>
<evidence type="ECO:0000256" key="1">
    <source>
        <dbReference type="SAM" id="Phobius"/>
    </source>
</evidence>
<reference evidence="2" key="2">
    <citation type="journal article" date="2021" name="J Anim Sci Technol">
        <title>Complete genome sequence of Paenibacillus konkukensis sp. nov. SK3146 as a potential probiotic strain.</title>
        <authorList>
            <person name="Jung H.I."/>
            <person name="Park S."/>
            <person name="Niu K.M."/>
            <person name="Lee S.W."/>
            <person name="Kothari D."/>
            <person name="Yi K.J."/>
            <person name="Kim S.K."/>
        </authorList>
    </citation>
    <scope>NUCLEOTIDE SEQUENCE</scope>
    <source>
        <strain evidence="2">SK3146</strain>
    </source>
</reference>
<dbReference type="RefSeq" id="WP_249863298.1">
    <property type="nucleotide sequence ID" value="NZ_CP027059.1"/>
</dbReference>
<gene>
    <name evidence="2" type="ORF">SK3146_00187</name>
</gene>
<accession>A0ABY4RE78</accession>
<keyword evidence="1" id="KW-0472">Membrane</keyword>
<feature type="transmembrane region" description="Helical" evidence="1">
    <location>
        <begin position="29"/>
        <end position="49"/>
    </location>
</feature>
<protein>
    <submittedName>
        <fullName evidence="2">Uncharacterized protein</fullName>
    </submittedName>
</protein>
<name>A0ABY4RE78_9BACL</name>
<keyword evidence="1" id="KW-0812">Transmembrane</keyword>
<evidence type="ECO:0000313" key="2">
    <source>
        <dbReference type="EMBL" id="UQZ81031.1"/>
    </source>
</evidence>